<evidence type="ECO:0000256" key="5">
    <source>
        <dbReference type="ARBA" id="ARBA00022970"/>
    </source>
</evidence>
<evidence type="ECO:0000256" key="3">
    <source>
        <dbReference type="ARBA" id="ARBA00022475"/>
    </source>
</evidence>
<evidence type="ECO:0000256" key="9">
    <source>
        <dbReference type="SAM" id="Phobius"/>
    </source>
</evidence>
<accession>A0ABT6X586</accession>
<dbReference type="PANTHER" id="PTHR11795">
    <property type="entry name" value="BRANCHED-CHAIN AMINO ACID TRANSPORT SYSTEM PERMEASE PROTEIN LIVH"/>
    <property type="match status" value="1"/>
</dbReference>
<comment type="similarity">
    <text evidence="8">Belongs to the binding-protein-dependent transport system permease family. LivHM subfamily.</text>
</comment>
<feature type="transmembrane region" description="Helical" evidence="9">
    <location>
        <begin position="6"/>
        <end position="25"/>
    </location>
</feature>
<evidence type="ECO:0000256" key="7">
    <source>
        <dbReference type="ARBA" id="ARBA00023136"/>
    </source>
</evidence>
<keyword evidence="7 9" id="KW-0472">Membrane</keyword>
<reference evidence="10" key="1">
    <citation type="submission" date="2023-05" db="EMBL/GenBank/DDBJ databases">
        <title>Limnohabitans sp. strain HM2-2 Genome sequencing and assembly.</title>
        <authorList>
            <person name="Jung Y."/>
        </authorList>
    </citation>
    <scope>NUCLEOTIDE SEQUENCE</scope>
    <source>
        <strain evidence="10">HM2-2</strain>
    </source>
</reference>
<evidence type="ECO:0000256" key="1">
    <source>
        <dbReference type="ARBA" id="ARBA00004651"/>
    </source>
</evidence>
<dbReference type="CDD" id="cd06582">
    <property type="entry name" value="TM_PBP1_LivH_like"/>
    <property type="match status" value="1"/>
</dbReference>
<gene>
    <name evidence="10" type="ORF">QLQ16_05360</name>
</gene>
<comment type="subcellular location">
    <subcellularLocation>
        <location evidence="1">Cell membrane</location>
        <topology evidence="1">Multi-pass membrane protein</topology>
    </subcellularLocation>
</comment>
<keyword evidence="4 9" id="KW-0812">Transmembrane</keyword>
<protein>
    <submittedName>
        <fullName evidence="10">Branched-chain amino acid ABC transporter permease</fullName>
    </submittedName>
</protein>
<dbReference type="EMBL" id="JASGBH010000003">
    <property type="protein sequence ID" value="MDI9233263.1"/>
    <property type="molecule type" value="Genomic_DNA"/>
</dbReference>
<feature type="transmembrane region" description="Helical" evidence="9">
    <location>
        <begin position="219"/>
        <end position="245"/>
    </location>
</feature>
<feature type="transmembrane region" description="Helical" evidence="9">
    <location>
        <begin position="87"/>
        <end position="106"/>
    </location>
</feature>
<evidence type="ECO:0000313" key="10">
    <source>
        <dbReference type="EMBL" id="MDI9233263.1"/>
    </source>
</evidence>
<keyword evidence="11" id="KW-1185">Reference proteome</keyword>
<feature type="transmembrane region" description="Helical" evidence="9">
    <location>
        <begin position="252"/>
        <end position="273"/>
    </location>
</feature>
<dbReference type="PANTHER" id="PTHR11795:SF442">
    <property type="entry name" value="ABC TRANSPORTER ATP-BINDING PROTEIN"/>
    <property type="match status" value="1"/>
</dbReference>
<keyword evidence="5" id="KW-0029">Amino-acid transport</keyword>
<feature type="transmembrane region" description="Helical" evidence="9">
    <location>
        <begin position="184"/>
        <end position="207"/>
    </location>
</feature>
<organism evidence="10 11">
    <name type="scientific">Limnohabitans lacus</name>
    <dbReference type="NCBI Taxonomy" id="3045173"/>
    <lineage>
        <taxon>Bacteria</taxon>
        <taxon>Pseudomonadati</taxon>
        <taxon>Pseudomonadota</taxon>
        <taxon>Betaproteobacteria</taxon>
        <taxon>Burkholderiales</taxon>
        <taxon>Comamonadaceae</taxon>
        <taxon>Limnohabitans</taxon>
    </lineage>
</organism>
<feature type="transmembrane region" description="Helical" evidence="9">
    <location>
        <begin position="57"/>
        <end position="75"/>
    </location>
</feature>
<evidence type="ECO:0000256" key="4">
    <source>
        <dbReference type="ARBA" id="ARBA00022692"/>
    </source>
</evidence>
<name>A0ABT6X586_9BURK</name>
<keyword evidence="6 9" id="KW-1133">Transmembrane helix</keyword>
<comment type="caution">
    <text evidence="10">The sequence shown here is derived from an EMBL/GenBank/DDBJ whole genome shotgun (WGS) entry which is preliminary data.</text>
</comment>
<evidence type="ECO:0000256" key="2">
    <source>
        <dbReference type="ARBA" id="ARBA00022448"/>
    </source>
</evidence>
<keyword evidence="3" id="KW-1003">Cell membrane</keyword>
<sequence>MLTINLFNGLVYGALLIVMCSGLALIYGLRRVVNFAHGSLYMLGAYLGYSISLHSNFWVALVAAPAIMALFGVLLDRYGFRLLQDRDPLTVVLVTFGLLLVIEDLVQTTWGKSNLSVPVPEALAFSVDLFGTPVPAYRLSVIVIGLMVALGLSLWLRFSKVGLFVRAASTDPVTTSMQGVNTDFLSAGVVGLGTALAGLAGVVAAPFLSLSPAMSSDVIIDSFVVVVIGGLGSLAGAFIAALVLGMVQAIGAVYLPDAAVLLPFVFMIGILIWKPSGFAGSRT</sequence>
<dbReference type="Pfam" id="PF02653">
    <property type="entry name" value="BPD_transp_2"/>
    <property type="match status" value="1"/>
</dbReference>
<evidence type="ECO:0000256" key="6">
    <source>
        <dbReference type="ARBA" id="ARBA00022989"/>
    </source>
</evidence>
<dbReference type="InterPro" id="IPR001851">
    <property type="entry name" value="ABC_transp_permease"/>
</dbReference>
<evidence type="ECO:0000313" key="11">
    <source>
        <dbReference type="Proteomes" id="UP001431902"/>
    </source>
</evidence>
<dbReference type="InterPro" id="IPR052157">
    <property type="entry name" value="BCAA_transport_permease"/>
</dbReference>
<proteinExistence type="inferred from homology"/>
<dbReference type="Proteomes" id="UP001431902">
    <property type="component" value="Unassembled WGS sequence"/>
</dbReference>
<keyword evidence="2" id="KW-0813">Transport</keyword>
<dbReference type="RefSeq" id="WP_283223663.1">
    <property type="nucleotide sequence ID" value="NZ_JASGBH010000003.1"/>
</dbReference>
<evidence type="ECO:0000256" key="8">
    <source>
        <dbReference type="ARBA" id="ARBA00037998"/>
    </source>
</evidence>
<feature type="transmembrane region" description="Helical" evidence="9">
    <location>
        <begin position="136"/>
        <end position="156"/>
    </location>
</feature>